<gene>
    <name evidence="3" type="ORF">GCM10025867_24220</name>
</gene>
<protein>
    <recommendedName>
        <fullName evidence="2">SseB protein N-terminal domain-containing protein</fullName>
    </recommendedName>
</protein>
<evidence type="ECO:0000313" key="4">
    <source>
        <dbReference type="Proteomes" id="UP001321486"/>
    </source>
</evidence>
<evidence type="ECO:0000259" key="2">
    <source>
        <dbReference type="Pfam" id="PF07179"/>
    </source>
</evidence>
<organism evidence="3 4">
    <name type="scientific">Frondihabitans sucicola</name>
    <dbReference type="NCBI Taxonomy" id="1268041"/>
    <lineage>
        <taxon>Bacteria</taxon>
        <taxon>Bacillati</taxon>
        <taxon>Actinomycetota</taxon>
        <taxon>Actinomycetes</taxon>
        <taxon>Micrococcales</taxon>
        <taxon>Microbacteriaceae</taxon>
        <taxon>Frondihabitans</taxon>
    </lineage>
</organism>
<evidence type="ECO:0000313" key="3">
    <source>
        <dbReference type="EMBL" id="BDZ50181.1"/>
    </source>
</evidence>
<feature type="domain" description="SseB protein N-terminal" evidence="2">
    <location>
        <begin position="67"/>
        <end position="189"/>
    </location>
</feature>
<sequence>MAVDPSDNAQDPVSSTSPTPGVPPHLRSATPGGAGSDSAGTPWEGRTFQAHDTTYAADDGSADPALLHALTRFHAREVGEAAVIDALRTARLLIPLVAHAGDEGFNEHGIRVDKTQELAIVTVAGPDGRTVLPAFSSVQALQAWDPAARPVPAESRRIAIAAAAEATELLVLDPVSATEFGVRRPALWALAQDLPWQPSYADDAVADAFLRPALVEPSVASVTVAAGSPDARLGGPELVVELGLRPGLDRDTLSTLLQRLQEAWALDELIATRVDSMGVRVVPAT</sequence>
<dbReference type="Pfam" id="PF07179">
    <property type="entry name" value="SseB"/>
    <property type="match status" value="1"/>
</dbReference>
<feature type="region of interest" description="Disordered" evidence="1">
    <location>
        <begin position="1"/>
        <end position="45"/>
    </location>
</feature>
<dbReference type="RefSeq" id="WP_286343273.1">
    <property type="nucleotide sequence ID" value="NZ_AP027732.1"/>
</dbReference>
<accession>A0ABN6XZJ4</accession>
<dbReference type="InterPro" id="IPR009839">
    <property type="entry name" value="SseB_N"/>
</dbReference>
<dbReference type="EMBL" id="AP027732">
    <property type="protein sequence ID" value="BDZ50181.1"/>
    <property type="molecule type" value="Genomic_DNA"/>
</dbReference>
<proteinExistence type="predicted"/>
<reference evidence="4" key="1">
    <citation type="journal article" date="2019" name="Int. J. Syst. Evol. Microbiol.">
        <title>The Global Catalogue of Microorganisms (GCM) 10K type strain sequencing project: providing services to taxonomists for standard genome sequencing and annotation.</title>
        <authorList>
            <consortium name="The Broad Institute Genomics Platform"/>
            <consortium name="The Broad Institute Genome Sequencing Center for Infectious Disease"/>
            <person name="Wu L."/>
            <person name="Ma J."/>
        </authorList>
    </citation>
    <scope>NUCLEOTIDE SEQUENCE [LARGE SCALE GENOMIC DNA]</scope>
    <source>
        <strain evidence="4">NBRC 108728</strain>
    </source>
</reference>
<evidence type="ECO:0000256" key="1">
    <source>
        <dbReference type="SAM" id="MobiDB-lite"/>
    </source>
</evidence>
<name>A0ABN6XZJ4_9MICO</name>
<dbReference type="Proteomes" id="UP001321486">
    <property type="component" value="Chromosome"/>
</dbReference>
<keyword evidence="4" id="KW-1185">Reference proteome</keyword>